<dbReference type="Proteomes" id="UP001326567">
    <property type="component" value="Chromosome"/>
</dbReference>
<evidence type="ECO:0000256" key="1">
    <source>
        <dbReference type="SAM" id="MobiDB-lite"/>
    </source>
</evidence>
<reference evidence="2 3" key="1">
    <citation type="submission" date="2023-11" db="EMBL/GenBank/DDBJ databases">
        <title>From the Deep-Sea to the Surface: Bacterial Genomes Isolated from the Moytirra Hydrothermal Vent Plume.</title>
        <authorList>
            <person name="Major S.R."/>
        </authorList>
    </citation>
    <scope>NUCLEOTIDE SEQUENCE [LARGE SCALE GENOMIC DNA]</scope>
    <source>
        <strain evidence="2 3">OXR-9</strain>
    </source>
</reference>
<dbReference type="EMBL" id="CP139725">
    <property type="protein sequence ID" value="WPZ23112.1"/>
    <property type="molecule type" value="Genomic_DNA"/>
</dbReference>
<evidence type="ECO:0000313" key="2">
    <source>
        <dbReference type="EMBL" id="WPZ23112.1"/>
    </source>
</evidence>
<gene>
    <name evidence="2" type="ORF">T7987_07745</name>
</gene>
<protein>
    <submittedName>
        <fullName evidence="2">Uncharacterized protein</fullName>
    </submittedName>
</protein>
<organism evidence="2 3">
    <name type="scientific">Sulfitobacter faviae</name>
    <dbReference type="NCBI Taxonomy" id="1775881"/>
    <lineage>
        <taxon>Bacteria</taxon>
        <taxon>Pseudomonadati</taxon>
        <taxon>Pseudomonadota</taxon>
        <taxon>Alphaproteobacteria</taxon>
        <taxon>Rhodobacterales</taxon>
        <taxon>Roseobacteraceae</taxon>
        <taxon>Sulfitobacter</taxon>
    </lineage>
</organism>
<evidence type="ECO:0000313" key="3">
    <source>
        <dbReference type="Proteomes" id="UP001326567"/>
    </source>
</evidence>
<feature type="region of interest" description="Disordered" evidence="1">
    <location>
        <begin position="49"/>
        <end position="106"/>
    </location>
</feature>
<accession>A0ABZ0V564</accession>
<sequence>MAKSKKKWVAFRTNATVPAEVIGAEKDQKMQVGEPVLLPADYADHVVHEGFAEKSQAPKKSEPKASGGQSEEEKAEAAKLKAAQDRVDELNAEKTEMSEGDDGWDDLIKKLEEAEADLAALKPAS</sequence>
<feature type="compositionally biased region" description="Basic and acidic residues" evidence="1">
    <location>
        <begin position="71"/>
        <end position="97"/>
    </location>
</feature>
<keyword evidence="3" id="KW-1185">Reference proteome</keyword>
<name>A0ABZ0V564_9RHOB</name>
<dbReference type="RefSeq" id="WP_322329588.1">
    <property type="nucleotide sequence ID" value="NZ_CP139725.1"/>
</dbReference>
<proteinExistence type="predicted"/>